<feature type="domain" description="CRISPR-associated protein Cas6 C-terminal" evidence="1">
    <location>
        <begin position="127"/>
        <end position="262"/>
    </location>
</feature>
<dbReference type="InterPro" id="IPR019267">
    <property type="entry name" value="CRISPR-assoc_Cas6_C"/>
</dbReference>
<evidence type="ECO:0000313" key="4">
    <source>
        <dbReference type="Proteomes" id="UP000266720"/>
    </source>
</evidence>
<evidence type="ECO:0000259" key="1">
    <source>
        <dbReference type="Pfam" id="PF10040"/>
    </source>
</evidence>
<accession>A0A3G1AA74</accession>
<proteinExistence type="predicted"/>
<evidence type="ECO:0000313" key="3">
    <source>
        <dbReference type="EMBL" id="AJB42907.1"/>
    </source>
</evidence>
<dbReference type="Gene3D" id="3.30.70.1900">
    <property type="match status" value="1"/>
</dbReference>
<dbReference type="EMBL" id="CP007493">
    <property type="protein sequence ID" value="AJB42907.1"/>
    <property type="molecule type" value="Genomic_DNA"/>
</dbReference>
<dbReference type="Proteomes" id="UP000266720">
    <property type="component" value="Chromosome"/>
</dbReference>
<gene>
    <name evidence="3" type="ORF">TCARB_1871</name>
</gene>
<feature type="domain" description="Cas6 N-terminal" evidence="2">
    <location>
        <begin position="4"/>
        <end position="111"/>
    </location>
</feature>
<dbReference type="Pfam" id="PF17952">
    <property type="entry name" value="Cas6_N"/>
    <property type="match status" value="1"/>
</dbReference>
<reference evidence="4" key="1">
    <citation type="book" date="2010" name="EXTREMOPHILES" publisher="0:0-0">
        <title>Complete genome sequences of ten hyperthermophilic archaea reveal their metabolic capabilities and possible ecological roles.</title>
        <editorList>
            <person name="?"/>
        </editorList>
        <authorList>
            <person name="Ravin N.V."/>
            <person name="Mardanov A.V."/>
            <person name="Bonch-Osmolovskaya E.A."/>
            <person name="Skryabin K.G."/>
        </authorList>
    </citation>
    <scope>NUCLEOTIDE SEQUENCE [LARGE SCALE GENOMIC DNA]</scope>
    <source>
        <strain evidence="4">1505</strain>
    </source>
</reference>
<evidence type="ECO:0000259" key="2">
    <source>
        <dbReference type="Pfam" id="PF17952"/>
    </source>
</evidence>
<name>A0A3G1AA74_9CREN</name>
<dbReference type="RefSeq" id="WP_052887252.1">
    <property type="nucleotide sequence ID" value="NZ_CP007493.1"/>
</dbReference>
<dbReference type="AlphaFoldDB" id="A0A3G1AA74"/>
<dbReference type="GeneID" id="25407283"/>
<dbReference type="STRING" id="697581.TCARB_1871"/>
<dbReference type="Pfam" id="PF10040">
    <property type="entry name" value="CRISPR_Cas6"/>
    <property type="match status" value="1"/>
</dbReference>
<dbReference type="KEGG" id="tcb:TCARB_1871"/>
<organism evidence="3 4">
    <name type="scientific">Thermofilum adornatum 1505</name>
    <dbReference type="NCBI Taxonomy" id="697581"/>
    <lineage>
        <taxon>Archaea</taxon>
        <taxon>Thermoproteota</taxon>
        <taxon>Thermoprotei</taxon>
        <taxon>Thermofilales</taxon>
        <taxon>Thermofilaceae</taxon>
        <taxon>Thermofilum</taxon>
    </lineage>
</organism>
<protein>
    <submittedName>
        <fullName evidence="3">Uncharacterized protein</fullName>
    </submittedName>
</protein>
<dbReference type="Gene3D" id="2.40.30.310">
    <property type="match status" value="1"/>
</dbReference>
<dbReference type="InterPro" id="IPR041165">
    <property type="entry name" value="Cas6_N_arch"/>
</dbReference>
<sequence>MLVVSASIEVYPLRDTILPPFTSKVTRTAFASLWGEEPLLGRLGSFSVLYRDGKPLYKRLDTSELLVARAGERLEARVSFLTGESPPVPEDYSTFMFSGTEFNTRVTGIEVTTLENLRVDLPKKFSLKFLTPTLLPVPGRGELLKEKGVKRRYKLLPDLPLALRLLTYDLKLRKIDLIKATPFQIYKWAYRALAELDYHVKPETVLYTVRDGKPSTERGFTGFVLYELLDEASPLKQELEKLLAFALRFGIGKSRSIGFGQISLQPIRK</sequence>